<gene>
    <name evidence="1" type="ORF">H2198_002872</name>
</gene>
<dbReference type="EMBL" id="JAPDRQ010000036">
    <property type="protein sequence ID" value="KAJ9659803.1"/>
    <property type="molecule type" value="Genomic_DNA"/>
</dbReference>
<reference evidence="1" key="1">
    <citation type="submission" date="2022-10" db="EMBL/GenBank/DDBJ databases">
        <title>Culturing micro-colonial fungi from biological soil crusts in the Mojave desert and describing Neophaeococcomyces mojavensis, and introducing the new genera and species Taxawa tesnikishii.</title>
        <authorList>
            <person name="Kurbessoian T."/>
            <person name="Stajich J.E."/>
        </authorList>
    </citation>
    <scope>NUCLEOTIDE SEQUENCE</scope>
    <source>
        <strain evidence="1">JES_112</strain>
    </source>
</reference>
<protein>
    <submittedName>
        <fullName evidence="1">Uncharacterized protein</fullName>
    </submittedName>
</protein>
<accession>A0ACC3ACX5</accession>
<proteinExistence type="predicted"/>
<evidence type="ECO:0000313" key="2">
    <source>
        <dbReference type="Proteomes" id="UP001172386"/>
    </source>
</evidence>
<keyword evidence="2" id="KW-1185">Reference proteome</keyword>
<name>A0ACC3ACX5_9EURO</name>
<comment type="caution">
    <text evidence="1">The sequence shown here is derived from an EMBL/GenBank/DDBJ whole genome shotgun (WGS) entry which is preliminary data.</text>
</comment>
<dbReference type="Proteomes" id="UP001172386">
    <property type="component" value="Unassembled WGS sequence"/>
</dbReference>
<evidence type="ECO:0000313" key="1">
    <source>
        <dbReference type="EMBL" id="KAJ9659803.1"/>
    </source>
</evidence>
<sequence>MPAPEDNYHKDVDFTSLALRYPDFAKKLKSNRQLDFSDPESVRQLTKALLHRDFDLKIEIPEDRLCPPVPNRFNYILFAQRLLDSTQDNYNEKYDPNRRVIGLDIGTGASAIYPLLACRQRESWLFLATEIDPTSRSFAQGNIKLNNLDSRIKILDTDTTGKTLIPSTQLERFDRIDILLTNPPFYTSEAELEALAKQKSRPPNSACTGAPVEMICSGGEVAFVSKLIQESTLDYNKTKIQWFSSMLGKLSSVTVLIEKLREVGCTNYAVTELVQGQKTRRWCIAWSWLGLRPALVIARGTDAVDKKYLSFPTELEIALTQPAKAIVERINTEMSKLDGVDWKWRPSLMAGIGRSMDGDVWSRHARRKRKKLAADNDSSMKIDSSTKEKEEAVDSSEDDAEPEPQFVYKVTCTSNLSDSNTFMLTLRWLQGHDSTIFESFHGWLKRKLTA</sequence>
<organism evidence="1 2">
    <name type="scientific">Neophaeococcomyces mojaviensis</name>
    <dbReference type="NCBI Taxonomy" id="3383035"/>
    <lineage>
        <taxon>Eukaryota</taxon>
        <taxon>Fungi</taxon>
        <taxon>Dikarya</taxon>
        <taxon>Ascomycota</taxon>
        <taxon>Pezizomycotina</taxon>
        <taxon>Eurotiomycetes</taxon>
        <taxon>Chaetothyriomycetidae</taxon>
        <taxon>Chaetothyriales</taxon>
        <taxon>Chaetothyriales incertae sedis</taxon>
        <taxon>Neophaeococcomyces</taxon>
    </lineage>
</organism>